<dbReference type="EMBL" id="FCNL01000040">
    <property type="protein sequence ID" value="CVI24794.1"/>
    <property type="molecule type" value="Genomic_DNA"/>
</dbReference>
<evidence type="ECO:0000313" key="2">
    <source>
        <dbReference type="EMBL" id="CVI24794.1"/>
    </source>
</evidence>
<feature type="region of interest" description="Disordered" evidence="1">
    <location>
        <begin position="21"/>
        <end position="50"/>
    </location>
</feature>
<evidence type="ECO:0000256" key="1">
    <source>
        <dbReference type="SAM" id="MobiDB-lite"/>
    </source>
</evidence>
<dbReference type="Gene3D" id="3.40.50.10490">
    <property type="entry name" value="Glucose-6-phosphate isomerase like protein, domain 1"/>
    <property type="match status" value="1"/>
</dbReference>
<accession>A0A822VAH9</accession>
<comment type="caution">
    <text evidence="2">The sequence shown here is derived from an EMBL/GenBank/DDBJ whole genome shotgun (WGS) entry which is preliminary data.</text>
</comment>
<evidence type="ECO:0000313" key="3">
    <source>
        <dbReference type="Proteomes" id="UP000192074"/>
    </source>
</evidence>
<reference evidence="2 3" key="1">
    <citation type="submission" date="2016-01" db="EMBL/GenBank/DDBJ databases">
        <authorList>
            <person name="Regsiter A."/>
            <person name="william w."/>
        </authorList>
    </citation>
    <scope>NUCLEOTIDE SEQUENCE [LARGE SCALE GENOMIC DNA]</scope>
    <source>
        <strain evidence="2 3">B6</strain>
    </source>
</reference>
<organism evidence="2 3">
    <name type="scientific">Agrobacterium tumefaciens str. B6</name>
    <dbReference type="NCBI Taxonomy" id="1183423"/>
    <lineage>
        <taxon>Bacteria</taxon>
        <taxon>Pseudomonadati</taxon>
        <taxon>Pseudomonadota</taxon>
        <taxon>Alphaproteobacteria</taxon>
        <taxon>Hyphomicrobiales</taxon>
        <taxon>Rhizobiaceae</taxon>
        <taxon>Rhizobium/Agrobacterium group</taxon>
        <taxon>Agrobacterium</taxon>
        <taxon>Agrobacterium tumefaciens complex</taxon>
    </lineage>
</organism>
<dbReference type="AlphaFoldDB" id="A0A822VAH9"/>
<dbReference type="Proteomes" id="UP000192074">
    <property type="component" value="Unassembled WGS sequence"/>
</dbReference>
<name>A0A822VAH9_AGRTU</name>
<gene>
    <name evidence="2" type="ORF">AGR4A_pAt10302</name>
</gene>
<protein>
    <submittedName>
        <fullName evidence="2">Uncharacterized protein</fullName>
    </submittedName>
</protein>
<sequence>MERLVQRHGIARPDLFIQSASAKNTAGSSPAGGDVSQADGARNDAPLEGEIEVSRDITMRQEIRTRFMSKLPAPEVSVVHQQESGADRPSDAALNRQIEQLTALRRRTDRQSVRDVAKVIAGGKRRIVIGSGSFASIASVLAHLTKIAPMAGKPFDTL</sequence>
<proteinExistence type="predicted"/>